<reference evidence="10 11" key="1">
    <citation type="submission" date="2020-08" db="EMBL/GenBank/DDBJ databases">
        <authorList>
            <person name="Hejnol A."/>
        </authorList>
    </citation>
    <scope>NUCLEOTIDE SEQUENCE [LARGE SCALE GENOMIC DNA]</scope>
</reference>
<dbReference type="SMART" id="SM00240">
    <property type="entry name" value="FHA"/>
    <property type="match status" value="1"/>
</dbReference>
<feature type="region of interest" description="Disordered" evidence="7">
    <location>
        <begin position="423"/>
        <end position="444"/>
    </location>
</feature>
<dbReference type="InterPro" id="IPR008984">
    <property type="entry name" value="SMAD_FHA_dom_sf"/>
</dbReference>
<comment type="subcellular location">
    <subcellularLocation>
        <location evidence="1 6">Nucleus</location>
    </subcellularLocation>
</comment>
<dbReference type="PROSITE" id="PS50006">
    <property type="entry name" value="FHA_DOMAIN"/>
    <property type="match status" value="1"/>
</dbReference>
<evidence type="ECO:0000256" key="2">
    <source>
        <dbReference type="ARBA" id="ARBA00023015"/>
    </source>
</evidence>
<evidence type="ECO:0000256" key="5">
    <source>
        <dbReference type="ARBA" id="ARBA00023242"/>
    </source>
</evidence>
<dbReference type="InterPro" id="IPR036388">
    <property type="entry name" value="WH-like_DNA-bd_sf"/>
</dbReference>
<evidence type="ECO:0000313" key="10">
    <source>
        <dbReference type="EMBL" id="CAD5124355.1"/>
    </source>
</evidence>
<keyword evidence="5 6" id="KW-0539">Nucleus</keyword>
<protein>
    <submittedName>
        <fullName evidence="10">DgyrCDS12644</fullName>
    </submittedName>
</protein>
<dbReference type="PROSITE" id="PS00658">
    <property type="entry name" value="FORK_HEAD_2"/>
    <property type="match status" value="1"/>
</dbReference>
<dbReference type="GO" id="GO:0045893">
    <property type="term" value="P:positive regulation of DNA-templated transcription"/>
    <property type="evidence" value="ECO:0007669"/>
    <property type="project" value="UniProtKB-ARBA"/>
</dbReference>
<dbReference type="InterPro" id="IPR001766">
    <property type="entry name" value="Fork_head_dom"/>
</dbReference>
<organism evidence="10 11">
    <name type="scientific">Dimorphilus gyrociliatus</name>
    <dbReference type="NCBI Taxonomy" id="2664684"/>
    <lineage>
        <taxon>Eukaryota</taxon>
        <taxon>Metazoa</taxon>
        <taxon>Spiralia</taxon>
        <taxon>Lophotrochozoa</taxon>
        <taxon>Annelida</taxon>
        <taxon>Polychaeta</taxon>
        <taxon>Polychaeta incertae sedis</taxon>
        <taxon>Dinophilidae</taxon>
        <taxon>Dimorphilus</taxon>
    </lineage>
</organism>
<dbReference type="InterPro" id="IPR036390">
    <property type="entry name" value="WH_DNA-bd_sf"/>
</dbReference>
<name>A0A7I8W738_9ANNE</name>
<keyword evidence="4" id="KW-0804">Transcription</keyword>
<dbReference type="Proteomes" id="UP000549394">
    <property type="component" value="Unassembled WGS sequence"/>
</dbReference>
<evidence type="ECO:0000313" key="11">
    <source>
        <dbReference type="Proteomes" id="UP000549394"/>
    </source>
</evidence>
<dbReference type="EMBL" id="CAJFCJ010000020">
    <property type="protein sequence ID" value="CAD5124355.1"/>
    <property type="molecule type" value="Genomic_DNA"/>
</dbReference>
<dbReference type="PANTHER" id="PTHR45881:SF7">
    <property type="entry name" value="CHECKPOINT SUPPRESSOR 1-LIKE, ISOFORM A-RELATED"/>
    <property type="match status" value="1"/>
</dbReference>
<evidence type="ECO:0000256" key="7">
    <source>
        <dbReference type="SAM" id="MobiDB-lite"/>
    </source>
</evidence>
<keyword evidence="2" id="KW-0805">Transcription regulation</keyword>
<evidence type="ECO:0000259" key="8">
    <source>
        <dbReference type="PROSITE" id="PS50006"/>
    </source>
</evidence>
<evidence type="ECO:0000256" key="1">
    <source>
        <dbReference type="ARBA" id="ARBA00004123"/>
    </source>
</evidence>
<evidence type="ECO:0000256" key="4">
    <source>
        <dbReference type="ARBA" id="ARBA00023163"/>
    </source>
</evidence>
<dbReference type="FunFam" id="1.10.10.10:FF:000030">
    <property type="entry name" value="Forkhead box protein K2"/>
    <property type="match status" value="1"/>
</dbReference>
<gene>
    <name evidence="10" type="ORF">DGYR_LOCUS11908</name>
</gene>
<keyword evidence="11" id="KW-1185">Reference proteome</keyword>
<sequence length="444" mass="49397">MSQERRNDALALLMLKSPINANENSLQWQNDQTAAPIARLECRDFEYLMRRNRIIVGRNSSTNPVDIDVNIGQSSFVSRKHLEIYMENNIFYLTCGGKNGVFVDGVFQRKGAEPLQLPNSCILRFPSTSIKINFMSLLPLNKKEIPLKIAITDNRRSSSACPSPTGTLSAANSCPSSPRAGQPPIRNAFSSSLPAAAYAVVNQRENEEVERNEESKPPYSYAQLIVQAISSAADKQLTLSGIYAYITKNYPYYRTADKGWQNSIRHNLSLNRYFIKVARNQDEPGKGSFWRIDPSSETKLVEQAYRKRRQRGVPCFRNPPFYPGLASRSAPASPNHLRSRDGSPIEMPPPSAPPAASAPSSPRVMSPARILIPPHNVMLANGEHLKPVTLHLPENAVKPTPLFVHAVTPLNVSNQSQVVMSVDSQMKRESENMEVSSGKRLKTE</sequence>
<feature type="domain" description="Fork-head" evidence="9">
    <location>
        <begin position="216"/>
        <end position="311"/>
    </location>
</feature>
<accession>A0A7I8W738</accession>
<dbReference type="InterPro" id="IPR000253">
    <property type="entry name" value="FHA_dom"/>
</dbReference>
<dbReference type="SMART" id="SM00339">
    <property type="entry name" value="FH"/>
    <property type="match status" value="1"/>
</dbReference>
<feature type="region of interest" description="Disordered" evidence="7">
    <location>
        <begin position="155"/>
        <end position="181"/>
    </location>
</feature>
<dbReference type="PANTHER" id="PTHR45881">
    <property type="entry name" value="CHECKPOINT SUPPRESSOR 1-LIKE, ISOFORM A-RELATED"/>
    <property type="match status" value="1"/>
</dbReference>
<dbReference type="SUPFAM" id="SSF49879">
    <property type="entry name" value="SMAD/FHA domain"/>
    <property type="match status" value="1"/>
</dbReference>
<evidence type="ECO:0000256" key="3">
    <source>
        <dbReference type="ARBA" id="ARBA00023125"/>
    </source>
</evidence>
<dbReference type="OrthoDB" id="691130at2759"/>
<dbReference type="PROSITE" id="PS50039">
    <property type="entry name" value="FORK_HEAD_3"/>
    <property type="match status" value="1"/>
</dbReference>
<dbReference type="CDD" id="cd22688">
    <property type="entry name" value="FHA_FOXK"/>
    <property type="match status" value="1"/>
</dbReference>
<dbReference type="GO" id="GO:0005634">
    <property type="term" value="C:nucleus"/>
    <property type="evidence" value="ECO:0007669"/>
    <property type="project" value="UniProtKB-SubCell"/>
</dbReference>
<feature type="domain" description="FHA" evidence="8">
    <location>
        <begin position="54"/>
        <end position="108"/>
    </location>
</feature>
<dbReference type="PRINTS" id="PR00053">
    <property type="entry name" value="FORKHEAD"/>
</dbReference>
<evidence type="ECO:0000256" key="6">
    <source>
        <dbReference type="PROSITE-ProRule" id="PRU00089"/>
    </source>
</evidence>
<keyword evidence="3 6" id="KW-0238">DNA-binding</keyword>
<dbReference type="Pfam" id="PF00498">
    <property type="entry name" value="FHA"/>
    <property type="match status" value="1"/>
</dbReference>
<dbReference type="GO" id="GO:0000978">
    <property type="term" value="F:RNA polymerase II cis-regulatory region sequence-specific DNA binding"/>
    <property type="evidence" value="ECO:0007669"/>
    <property type="project" value="TreeGrafter"/>
</dbReference>
<comment type="caution">
    <text evidence="10">The sequence shown here is derived from an EMBL/GenBank/DDBJ whole genome shotgun (WGS) entry which is preliminary data.</text>
</comment>
<proteinExistence type="predicted"/>
<evidence type="ECO:0000259" key="9">
    <source>
        <dbReference type="PROSITE" id="PS50039"/>
    </source>
</evidence>
<dbReference type="PROSITE" id="PS00657">
    <property type="entry name" value="FORK_HEAD_1"/>
    <property type="match status" value="1"/>
</dbReference>
<dbReference type="SUPFAM" id="SSF46785">
    <property type="entry name" value="Winged helix' DNA-binding domain"/>
    <property type="match status" value="1"/>
</dbReference>
<feature type="region of interest" description="Disordered" evidence="7">
    <location>
        <begin position="324"/>
        <end position="366"/>
    </location>
</feature>
<feature type="compositionally biased region" description="Polar residues" evidence="7">
    <location>
        <begin position="157"/>
        <end position="176"/>
    </location>
</feature>
<dbReference type="AlphaFoldDB" id="A0A7I8W738"/>
<dbReference type="GO" id="GO:0000981">
    <property type="term" value="F:DNA-binding transcription factor activity, RNA polymerase II-specific"/>
    <property type="evidence" value="ECO:0007669"/>
    <property type="project" value="TreeGrafter"/>
</dbReference>
<feature type="DNA-binding region" description="Fork-head" evidence="6">
    <location>
        <begin position="216"/>
        <end position="311"/>
    </location>
</feature>
<dbReference type="Gene3D" id="1.10.10.10">
    <property type="entry name" value="Winged helix-like DNA-binding domain superfamily/Winged helix DNA-binding domain"/>
    <property type="match status" value="1"/>
</dbReference>
<dbReference type="InterPro" id="IPR030456">
    <property type="entry name" value="TF_fork_head_CS_2"/>
</dbReference>
<dbReference type="InterPro" id="IPR018122">
    <property type="entry name" value="TF_fork_head_CS_1"/>
</dbReference>
<dbReference type="Pfam" id="PF00250">
    <property type="entry name" value="Forkhead"/>
    <property type="match status" value="1"/>
</dbReference>
<dbReference type="Gene3D" id="2.60.200.20">
    <property type="match status" value="1"/>
</dbReference>